<gene>
    <name evidence="1" type="ORF">VSR83_14090</name>
</gene>
<name>A0ACC6RHX6_9BURK</name>
<organism evidence="1 2">
    <name type="scientific">Paraburkholderia unamae</name>
    <dbReference type="NCBI Taxonomy" id="219649"/>
    <lineage>
        <taxon>Bacteria</taxon>
        <taxon>Pseudomonadati</taxon>
        <taxon>Pseudomonadota</taxon>
        <taxon>Betaproteobacteria</taxon>
        <taxon>Burkholderiales</taxon>
        <taxon>Burkholderiaceae</taxon>
        <taxon>Paraburkholderia</taxon>
    </lineage>
</organism>
<protein>
    <submittedName>
        <fullName evidence="1">Uncharacterized protein</fullName>
    </submittedName>
</protein>
<evidence type="ECO:0000313" key="2">
    <source>
        <dbReference type="Proteomes" id="UP001392318"/>
    </source>
</evidence>
<keyword evidence="2" id="KW-1185">Reference proteome</keyword>
<dbReference type="EMBL" id="JAYMRU010000008">
    <property type="protein sequence ID" value="MEM5401208.1"/>
    <property type="molecule type" value="Genomic_DNA"/>
</dbReference>
<sequence length="104" mass="10839">MSVSSASSLISAYQAYSSFAQKKNSASSDSPDAATLKGLTTQPVVTAVNTATGATETQTLQATPLAVAWAPQMFVQGDTNNDDSLSLEEFQARVSRAEARCSTT</sequence>
<reference evidence="1" key="1">
    <citation type="submission" date="2024-01" db="EMBL/GenBank/DDBJ databases">
        <title>The diversity of rhizobia nodulating Mimosa spp. in eleven states of Brazil covering several biomes is determined by host plant, location, and edaphic factors.</title>
        <authorList>
            <person name="Rouws L."/>
            <person name="Barauna A."/>
            <person name="Beukes C."/>
            <person name="De Faria S.M."/>
            <person name="Gross E."/>
            <person name="Dos Reis Junior F.B."/>
            <person name="Simon M."/>
            <person name="Maluk M."/>
            <person name="Odee D.W."/>
            <person name="Kenicer G."/>
            <person name="Young J.P.W."/>
            <person name="Reis V.M."/>
            <person name="Zilli J."/>
            <person name="James E.K."/>
        </authorList>
    </citation>
    <scope>NUCLEOTIDE SEQUENCE</scope>
    <source>
        <strain evidence="1">JPY452</strain>
    </source>
</reference>
<comment type="caution">
    <text evidence="1">The sequence shown here is derived from an EMBL/GenBank/DDBJ whole genome shotgun (WGS) entry which is preliminary data.</text>
</comment>
<evidence type="ECO:0000313" key="1">
    <source>
        <dbReference type="EMBL" id="MEM5401208.1"/>
    </source>
</evidence>
<proteinExistence type="predicted"/>
<accession>A0ACC6RHX6</accession>
<dbReference type="Proteomes" id="UP001392318">
    <property type="component" value="Unassembled WGS sequence"/>
</dbReference>